<dbReference type="InterPro" id="IPR041633">
    <property type="entry name" value="Polbeta"/>
</dbReference>
<dbReference type="CDD" id="cd05403">
    <property type="entry name" value="NT_KNTase_like"/>
    <property type="match status" value="1"/>
</dbReference>
<dbReference type="InterPro" id="IPR043519">
    <property type="entry name" value="NT_sf"/>
</dbReference>
<keyword evidence="5" id="KW-0547">Nucleotide-binding</keyword>
<evidence type="ECO:0000256" key="2">
    <source>
        <dbReference type="ARBA" id="ARBA00022679"/>
    </source>
</evidence>
<organism evidence="9 10">
    <name type="scientific">Pedobacter aquae</name>
    <dbReference type="NCBI Taxonomy" id="2605747"/>
    <lineage>
        <taxon>Bacteria</taxon>
        <taxon>Pseudomonadati</taxon>
        <taxon>Bacteroidota</taxon>
        <taxon>Sphingobacteriia</taxon>
        <taxon>Sphingobacteriales</taxon>
        <taxon>Sphingobacteriaceae</taxon>
        <taxon>Pedobacter</taxon>
    </lineage>
</organism>
<dbReference type="RefSeq" id="WP_039451313.1">
    <property type="nucleotide sequence ID" value="NZ_CP043329.1"/>
</dbReference>
<evidence type="ECO:0000256" key="7">
    <source>
        <dbReference type="ARBA" id="ARBA00022842"/>
    </source>
</evidence>
<keyword evidence="7" id="KW-0460">Magnesium</keyword>
<keyword evidence="3" id="KW-0548">Nucleotidyltransferase</keyword>
<dbReference type="Proteomes" id="UP000323653">
    <property type="component" value="Chromosome"/>
</dbReference>
<feature type="domain" description="Polymerase beta nucleotidyltransferase" evidence="8">
    <location>
        <begin position="11"/>
        <end position="99"/>
    </location>
</feature>
<protein>
    <submittedName>
        <fullName evidence="9">Nucleotidyltransferase domain-containing protein</fullName>
    </submittedName>
</protein>
<evidence type="ECO:0000256" key="6">
    <source>
        <dbReference type="ARBA" id="ARBA00022840"/>
    </source>
</evidence>
<dbReference type="AlphaFoldDB" id="A0A5C0VH92"/>
<evidence type="ECO:0000256" key="4">
    <source>
        <dbReference type="ARBA" id="ARBA00022723"/>
    </source>
</evidence>
<accession>A0A5C0VH92</accession>
<keyword evidence="10" id="KW-1185">Reference proteome</keyword>
<gene>
    <name evidence="9" type="ORF">FYC62_06145</name>
</gene>
<dbReference type="GO" id="GO:0016779">
    <property type="term" value="F:nucleotidyltransferase activity"/>
    <property type="evidence" value="ECO:0007669"/>
    <property type="project" value="UniProtKB-KW"/>
</dbReference>
<evidence type="ECO:0000313" key="9">
    <source>
        <dbReference type="EMBL" id="QEK51292.1"/>
    </source>
</evidence>
<dbReference type="PANTHER" id="PTHR33571:SF12">
    <property type="entry name" value="BSL3053 PROTEIN"/>
    <property type="match status" value="1"/>
</dbReference>
<sequence>MLSFIENHKTQINQLCEKFDVKTMHIFGSAITSEFNEFSDIDILISFKQIPIEKYTDNYFDLHEKLEKLFERKVDLLTDRSLSNPYFIESVEKTKHLLYAA</sequence>
<keyword evidence="6" id="KW-0067">ATP-binding</keyword>
<dbReference type="EMBL" id="CP043329">
    <property type="protein sequence ID" value="QEK51292.1"/>
    <property type="molecule type" value="Genomic_DNA"/>
</dbReference>
<evidence type="ECO:0000256" key="3">
    <source>
        <dbReference type="ARBA" id="ARBA00022695"/>
    </source>
</evidence>
<dbReference type="Gene3D" id="3.30.460.10">
    <property type="entry name" value="Beta Polymerase, domain 2"/>
    <property type="match status" value="1"/>
</dbReference>
<keyword evidence="4" id="KW-0479">Metal-binding</keyword>
<dbReference type="Pfam" id="PF18765">
    <property type="entry name" value="Polbeta"/>
    <property type="match status" value="1"/>
</dbReference>
<evidence type="ECO:0000256" key="1">
    <source>
        <dbReference type="ARBA" id="ARBA00001946"/>
    </source>
</evidence>
<dbReference type="GO" id="GO:0046872">
    <property type="term" value="F:metal ion binding"/>
    <property type="evidence" value="ECO:0007669"/>
    <property type="project" value="UniProtKB-KW"/>
</dbReference>
<dbReference type="KEGG" id="pej:FYC62_06145"/>
<dbReference type="GO" id="GO:0005524">
    <property type="term" value="F:ATP binding"/>
    <property type="evidence" value="ECO:0007669"/>
    <property type="project" value="UniProtKB-KW"/>
</dbReference>
<dbReference type="InterPro" id="IPR052038">
    <property type="entry name" value="Type-VII_TA_antitoxin"/>
</dbReference>
<evidence type="ECO:0000256" key="5">
    <source>
        <dbReference type="ARBA" id="ARBA00022741"/>
    </source>
</evidence>
<proteinExistence type="predicted"/>
<evidence type="ECO:0000259" key="8">
    <source>
        <dbReference type="Pfam" id="PF18765"/>
    </source>
</evidence>
<dbReference type="PANTHER" id="PTHR33571">
    <property type="entry name" value="SSL8005 PROTEIN"/>
    <property type="match status" value="1"/>
</dbReference>
<dbReference type="SUPFAM" id="SSF81301">
    <property type="entry name" value="Nucleotidyltransferase"/>
    <property type="match status" value="1"/>
</dbReference>
<evidence type="ECO:0000313" key="10">
    <source>
        <dbReference type="Proteomes" id="UP000323653"/>
    </source>
</evidence>
<comment type="cofactor">
    <cofactor evidence="1">
        <name>Mg(2+)</name>
        <dbReference type="ChEBI" id="CHEBI:18420"/>
    </cofactor>
</comment>
<name>A0A5C0VH92_9SPHI</name>
<reference evidence="9 10" key="1">
    <citation type="submission" date="2019-08" db="EMBL/GenBank/DDBJ databases">
        <title>Pedobacter sp. nov., isolated from Han river, South Korea.</title>
        <authorList>
            <person name="Lee D.-H."/>
            <person name="Kim Y.-S."/>
            <person name="Hwang E.-M."/>
            <person name="Le Tran T.C."/>
            <person name="Cha C.-J."/>
        </authorList>
    </citation>
    <scope>NUCLEOTIDE SEQUENCE [LARGE SCALE GENOMIC DNA]</scope>
    <source>
        <strain evidence="9 10">CJ43</strain>
    </source>
</reference>
<keyword evidence="2 9" id="KW-0808">Transferase</keyword>